<proteinExistence type="predicted"/>
<organism evidence="1 2">
    <name type="scientific">Trypanosoma theileri</name>
    <dbReference type="NCBI Taxonomy" id="67003"/>
    <lineage>
        <taxon>Eukaryota</taxon>
        <taxon>Discoba</taxon>
        <taxon>Euglenozoa</taxon>
        <taxon>Kinetoplastea</taxon>
        <taxon>Metakinetoplastina</taxon>
        <taxon>Trypanosomatida</taxon>
        <taxon>Trypanosomatidae</taxon>
        <taxon>Trypanosoma</taxon>
    </lineage>
</organism>
<protein>
    <submittedName>
        <fullName evidence="1">Uncharacterized protein</fullName>
    </submittedName>
</protein>
<dbReference type="AlphaFoldDB" id="A0A1X0PA95"/>
<dbReference type="GeneID" id="39981190"/>
<evidence type="ECO:0000313" key="1">
    <source>
        <dbReference type="EMBL" id="ORC93852.1"/>
    </source>
</evidence>
<dbReference type="Proteomes" id="UP000192257">
    <property type="component" value="Unassembled WGS sequence"/>
</dbReference>
<dbReference type="RefSeq" id="XP_028887918.1">
    <property type="nucleotide sequence ID" value="XM_029021410.1"/>
</dbReference>
<dbReference type="VEuPathDB" id="TriTrypDB:TM35_000017290"/>
<accession>A0A1X0PA95</accession>
<dbReference type="OrthoDB" id="243966at2759"/>
<gene>
    <name evidence="1" type="ORF">TM35_000017290</name>
</gene>
<evidence type="ECO:0000313" key="2">
    <source>
        <dbReference type="Proteomes" id="UP000192257"/>
    </source>
</evidence>
<reference evidence="1 2" key="1">
    <citation type="submission" date="2017-03" db="EMBL/GenBank/DDBJ databases">
        <title>An alternative strategy for trypanosome survival in the mammalian bloodstream revealed through genome and transcriptome analysis of the ubiquitous bovine parasite Trypanosoma (Megatrypanum) theileri.</title>
        <authorList>
            <person name="Kelly S."/>
            <person name="Ivens A."/>
            <person name="Mott A."/>
            <person name="O'Neill E."/>
            <person name="Emms D."/>
            <person name="Macleod O."/>
            <person name="Voorheis P."/>
            <person name="Matthews J."/>
            <person name="Matthews K."/>
            <person name="Carrington M."/>
        </authorList>
    </citation>
    <scope>NUCLEOTIDE SEQUENCE [LARGE SCALE GENOMIC DNA]</scope>
    <source>
        <strain evidence="1">Edinburgh</strain>
    </source>
</reference>
<dbReference type="EMBL" id="NBCO01000001">
    <property type="protein sequence ID" value="ORC93852.1"/>
    <property type="molecule type" value="Genomic_DNA"/>
</dbReference>
<sequence>MLTDAAMAQASHLSPVDLCSLLVRDVKHSVLGRREMGIRFGTTSHGFTRIQPSTKYHCLHWSCPDIMQPPAMCFPVVGDHLSMEMIGDLLRLVNKSGSVSFFLPKKGNHRFLGLLRLIRGSDGVFTINTTKAQESWSFQTQFITEEEKCCDTSANAIELFTRKLVMWIFRYYSLQNDKQLTLPQLELAFPLLTAMDMQERRRFLSGALTRFAGGLLSFYDDRVISLRNIPISACGLLSMEEVHVVTSVEQASVAFIFKCQMRHDEVLNGLQTILDCWGKRGYAFPSSLIRQAIAVLLSHVIGTCALLQSALKGWVRPFVLHHLQTFMRTCHGPIATKLSTLLKSIKTQKTSKGISFKILVDDIVNQELFTAGSPALCDLQKHKHLEKEVDNMKEGFEVTPDGGYIFDSVLPVTHSVSGLAWKITRDSCRYTTISLPDAPPTSNDELIGTPADLIFSTALFSGGRLHLSQPLFKYAVEAELCLSLNFGKVTQYAAEEEDDVWQSTRKRRRERRLL</sequence>
<keyword evidence="2" id="KW-1185">Reference proteome</keyword>
<comment type="caution">
    <text evidence="1">The sequence shown here is derived from an EMBL/GenBank/DDBJ whole genome shotgun (WGS) entry which is preliminary data.</text>
</comment>
<name>A0A1X0PA95_9TRYP</name>